<dbReference type="EMBL" id="PFPC01000044">
    <property type="protein sequence ID" value="PIZ89440.1"/>
    <property type="molecule type" value="Genomic_DNA"/>
</dbReference>
<sequence length="61" mass="7031">MGIEEINLIQFDLKVEIACSNWKEEDSVLNIQRSFYKFVHEKIGLGANVYVNFLSPIGEKI</sequence>
<organism evidence="1 2">
    <name type="scientific">Candidatus Nealsonbacteria bacterium CG_4_10_14_0_2_um_filter_37_10</name>
    <dbReference type="NCBI Taxonomy" id="1974679"/>
    <lineage>
        <taxon>Bacteria</taxon>
        <taxon>Candidatus Nealsoniibacteriota</taxon>
    </lineage>
</organism>
<gene>
    <name evidence="1" type="ORF">COX89_01570</name>
</gene>
<comment type="caution">
    <text evidence="1">The sequence shown here is derived from an EMBL/GenBank/DDBJ whole genome shotgun (WGS) entry which is preliminary data.</text>
</comment>
<protein>
    <submittedName>
        <fullName evidence="1">Uncharacterized protein</fullName>
    </submittedName>
</protein>
<proteinExistence type="predicted"/>
<accession>A0A2M7UZQ7</accession>
<evidence type="ECO:0000313" key="1">
    <source>
        <dbReference type="EMBL" id="PIZ89440.1"/>
    </source>
</evidence>
<evidence type="ECO:0000313" key="2">
    <source>
        <dbReference type="Proteomes" id="UP000231538"/>
    </source>
</evidence>
<dbReference type="Proteomes" id="UP000231538">
    <property type="component" value="Unassembled WGS sequence"/>
</dbReference>
<dbReference type="AlphaFoldDB" id="A0A2M7UZQ7"/>
<name>A0A2M7UZQ7_9BACT</name>
<reference evidence="2" key="1">
    <citation type="submission" date="2017-09" db="EMBL/GenBank/DDBJ databases">
        <title>Depth-based differentiation of microbial function through sediment-hosted aquifers and enrichment of novel symbionts in the deep terrestrial subsurface.</title>
        <authorList>
            <person name="Probst A.J."/>
            <person name="Ladd B."/>
            <person name="Jarett J.K."/>
            <person name="Geller-Mcgrath D.E."/>
            <person name="Sieber C.M.K."/>
            <person name="Emerson J.B."/>
            <person name="Anantharaman K."/>
            <person name="Thomas B.C."/>
            <person name="Malmstrom R."/>
            <person name="Stieglmeier M."/>
            <person name="Klingl A."/>
            <person name="Woyke T."/>
            <person name="Ryan C.M."/>
            <person name="Banfield J.F."/>
        </authorList>
    </citation>
    <scope>NUCLEOTIDE SEQUENCE [LARGE SCALE GENOMIC DNA]</scope>
</reference>
<feature type="non-terminal residue" evidence="1">
    <location>
        <position position="61"/>
    </location>
</feature>